<name>A0AAV3QE03_LITER</name>
<proteinExistence type="predicted"/>
<evidence type="ECO:0000313" key="2">
    <source>
        <dbReference type="Proteomes" id="UP001454036"/>
    </source>
</evidence>
<reference evidence="1 2" key="1">
    <citation type="submission" date="2024-01" db="EMBL/GenBank/DDBJ databases">
        <title>The complete chloroplast genome sequence of Lithospermum erythrorhizon: insights into the phylogenetic relationship among Boraginaceae species and the maternal lineages of purple gromwells.</title>
        <authorList>
            <person name="Okada T."/>
            <person name="Watanabe K."/>
        </authorList>
    </citation>
    <scope>NUCLEOTIDE SEQUENCE [LARGE SCALE GENOMIC DNA]</scope>
</reference>
<comment type="caution">
    <text evidence="1">The sequence shown here is derived from an EMBL/GenBank/DDBJ whole genome shotgun (WGS) entry which is preliminary data.</text>
</comment>
<dbReference type="EMBL" id="BAABME010004425">
    <property type="protein sequence ID" value="GAA0162325.1"/>
    <property type="molecule type" value="Genomic_DNA"/>
</dbReference>
<keyword evidence="2" id="KW-1185">Reference proteome</keyword>
<accession>A0AAV3QE03</accession>
<dbReference type="AlphaFoldDB" id="A0AAV3QE03"/>
<dbReference type="Proteomes" id="UP001454036">
    <property type="component" value="Unassembled WGS sequence"/>
</dbReference>
<sequence length="93" mass="10353">MFLWTPLHKFSSVFKLFNNPSSISACLFSFITHRNENSDLDNACAISLSLFLFQLNNAPKGYVYNRGRGLCVKPIHANIIGFDDISGNGGVRI</sequence>
<gene>
    <name evidence="1" type="ORF">LIER_18441</name>
</gene>
<evidence type="ECO:0000313" key="1">
    <source>
        <dbReference type="EMBL" id="GAA0162325.1"/>
    </source>
</evidence>
<protein>
    <submittedName>
        <fullName evidence="1">Uncharacterized protein</fullName>
    </submittedName>
</protein>
<organism evidence="1 2">
    <name type="scientific">Lithospermum erythrorhizon</name>
    <name type="common">Purple gromwell</name>
    <name type="synonym">Lithospermum officinale var. erythrorhizon</name>
    <dbReference type="NCBI Taxonomy" id="34254"/>
    <lineage>
        <taxon>Eukaryota</taxon>
        <taxon>Viridiplantae</taxon>
        <taxon>Streptophyta</taxon>
        <taxon>Embryophyta</taxon>
        <taxon>Tracheophyta</taxon>
        <taxon>Spermatophyta</taxon>
        <taxon>Magnoliopsida</taxon>
        <taxon>eudicotyledons</taxon>
        <taxon>Gunneridae</taxon>
        <taxon>Pentapetalae</taxon>
        <taxon>asterids</taxon>
        <taxon>lamiids</taxon>
        <taxon>Boraginales</taxon>
        <taxon>Boraginaceae</taxon>
        <taxon>Boraginoideae</taxon>
        <taxon>Lithospermeae</taxon>
        <taxon>Lithospermum</taxon>
    </lineage>
</organism>